<sequence length="145" mass="15494">MAENHQPSSTHRMAKRKNPSNVGREPPLKSESSDDDAPLSKRIRESDSDIPLAKASTKGSTKGRRRWKCTHETPSSSSGQGMSQIKKENGVGGKKLTKVNGDHEKLGAGGATSRITIGDTSAARIKIDPTCTVNYDGLLGNPLID</sequence>
<feature type="compositionally biased region" description="Basic and acidic residues" evidence="1">
    <location>
        <begin position="26"/>
        <end position="47"/>
    </location>
</feature>
<evidence type="ECO:0000256" key="1">
    <source>
        <dbReference type="SAM" id="MobiDB-lite"/>
    </source>
</evidence>
<accession>A0ABQ6WFS4</accession>
<organism evidence="2 3">
    <name type="scientific">Aspergillus pseudocaelatus</name>
    <dbReference type="NCBI Taxonomy" id="1825620"/>
    <lineage>
        <taxon>Eukaryota</taxon>
        <taxon>Fungi</taxon>
        <taxon>Dikarya</taxon>
        <taxon>Ascomycota</taxon>
        <taxon>Pezizomycotina</taxon>
        <taxon>Eurotiomycetes</taxon>
        <taxon>Eurotiomycetidae</taxon>
        <taxon>Eurotiales</taxon>
        <taxon>Aspergillaceae</taxon>
        <taxon>Aspergillus</taxon>
        <taxon>Aspergillus subgen. Circumdati</taxon>
    </lineage>
</organism>
<reference evidence="2 3" key="1">
    <citation type="submission" date="2019-04" db="EMBL/GenBank/DDBJ databases">
        <authorList>
            <consortium name="DOE Joint Genome Institute"/>
            <person name="Mondo S."/>
            <person name="Kjaerbolling I."/>
            <person name="Vesth T."/>
            <person name="Frisvad J.C."/>
            <person name="Nybo J.L."/>
            <person name="Theobald S."/>
            <person name="Kildgaard S."/>
            <person name="Isbrandt T."/>
            <person name="Kuo A."/>
            <person name="Sato A."/>
            <person name="Lyhne E.K."/>
            <person name="Kogle M.E."/>
            <person name="Wiebenga A."/>
            <person name="Kun R.S."/>
            <person name="Lubbers R.J."/>
            <person name="Makela M.R."/>
            <person name="Barry K."/>
            <person name="Chovatia M."/>
            <person name="Clum A."/>
            <person name="Daum C."/>
            <person name="Haridas S."/>
            <person name="He G."/>
            <person name="LaButti K."/>
            <person name="Lipzen A."/>
            <person name="Riley R."/>
            <person name="Salamov A."/>
            <person name="Simmons B.A."/>
            <person name="Magnuson J.K."/>
            <person name="Henrissat B."/>
            <person name="Mortensen U.H."/>
            <person name="Larsen T.O."/>
            <person name="Devries R.P."/>
            <person name="Grigoriev I.V."/>
            <person name="Machida M."/>
            <person name="Baker S.E."/>
            <person name="Andersen M.R."/>
            <person name="Cantor M.N."/>
            <person name="Hua S.X."/>
        </authorList>
    </citation>
    <scope>NUCLEOTIDE SEQUENCE [LARGE SCALE GENOMIC DNA]</scope>
    <source>
        <strain evidence="2 3">CBS 117616</strain>
    </source>
</reference>
<evidence type="ECO:0000313" key="2">
    <source>
        <dbReference type="EMBL" id="KAE8415991.1"/>
    </source>
</evidence>
<feature type="compositionally biased region" description="Polar residues" evidence="1">
    <location>
        <begin position="72"/>
        <end position="83"/>
    </location>
</feature>
<proteinExistence type="predicted"/>
<feature type="compositionally biased region" description="Polar residues" evidence="1">
    <location>
        <begin position="1"/>
        <end position="11"/>
    </location>
</feature>
<gene>
    <name evidence="2" type="ORF">BDV36DRAFT_297503</name>
</gene>
<feature type="region of interest" description="Disordered" evidence="1">
    <location>
        <begin position="1"/>
        <end position="112"/>
    </location>
</feature>
<dbReference type="EMBL" id="ML735758">
    <property type="protein sequence ID" value="KAE8415991.1"/>
    <property type="molecule type" value="Genomic_DNA"/>
</dbReference>
<name>A0ABQ6WFS4_9EURO</name>
<protein>
    <submittedName>
        <fullName evidence="2">Uncharacterized protein</fullName>
    </submittedName>
</protein>
<keyword evidence="3" id="KW-1185">Reference proteome</keyword>
<dbReference type="Proteomes" id="UP000325395">
    <property type="component" value="Unassembled WGS sequence"/>
</dbReference>
<evidence type="ECO:0000313" key="3">
    <source>
        <dbReference type="Proteomes" id="UP000325395"/>
    </source>
</evidence>